<dbReference type="GO" id="GO:0032259">
    <property type="term" value="P:methylation"/>
    <property type="evidence" value="ECO:0007669"/>
    <property type="project" value="UniProtKB-KW"/>
</dbReference>
<evidence type="ECO:0000313" key="1">
    <source>
        <dbReference type="EMBL" id="PWA69331.1"/>
    </source>
</evidence>
<dbReference type="GO" id="GO:0008168">
    <property type="term" value="F:methyltransferase activity"/>
    <property type="evidence" value="ECO:0007669"/>
    <property type="project" value="UniProtKB-KW"/>
</dbReference>
<organism evidence="1 2">
    <name type="scientific">Artemisia annua</name>
    <name type="common">Sweet wormwood</name>
    <dbReference type="NCBI Taxonomy" id="35608"/>
    <lineage>
        <taxon>Eukaryota</taxon>
        <taxon>Viridiplantae</taxon>
        <taxon>Streptophyta</taxon>
        <taxon>Embryophyta</taxon>
        <taxon>Tracheophyta</taxon>
        <taxon>Spermatophyta</taxon>
        <taxon>Magnoliopsida</taxon>
        <taxon>eudicotyledons</taxon>
        <taxon>Gunneridae</taxon>
        <taxon>Pentapetalae</taxon>
        <taxon>asterids</taxon>
        <taxon>campanulids</taxon>
        <taxon>Asterales</taxon>
        <taxon>Asteraceae</taxon>
        <taxon>Asteroideae</taxon>
        <taxon>Anthemideae</taxon>
        <taxon>Artemisiinae</taxon>
        <taxon>Artemisia</taxon>
    </lineage>
</organism>
<proteinExistence type="predicted"/>
<keyword evidence="1" id="KW-0808">Transferase</keyword>
<name>A0A2U1N772_ARTAN</name>
<accession>A0A2U1N772</accession>
<dbReference type="AlphaFoldDB" id="A0A2U1N772"/>
<sequence length="96" mass="11083">MRTGNSNARNGRRLKEEAVSDYNELKSFGSSDDKEIGLCARGKKHYVPCYNVAGNVLAGFRPLWTTSFQRNFHFHRCHRFIVHSAVFNEIRKMVCC</sequence>
<reference evidence="1 2" key="1">
    <citation type="journal article" date="2018" name="Mol. Plant">
        <title>The genome of Artemisia annua provides insight into the evolution of Asteraceae family and artemisinin biosynthesis.</title>
        <authorList>
            <person name="Shen Q."/>
            <person name="Zhang L."/>
            <person name="Liao Z."/>
            <person name="Wang S."/>
            <person name="Yan T."/>
            <person name="Shi P."/>
            <person name="Liu M."/>
            <person name="Fu X."/>
            <person name="Pan Q."/>
            <person name="Wang Y."/>
            <person name="Lv Z."/>
            <person name="Lu X."/>
            <person name="Zhang F."/>
            <person name="Jiang W."/>
            <person name="Ma Y."/>
            <person name="Chen M."/>
            <person name="Hao X."/>
            <person name="Li L."/>
            <person name="Tang Y."/>
            <person name="Lv G."/>
            <person name="Zhou Y."/>
            <person name="Sun X."/>
            <person name="Brodelius P.E."/>
            <person name="Rose J.K.C."/>
            <person name="Tang K."/>
        </authorList>
    </citation>
    <scope>NUCLEOTIDE SEQUENCE [LARGE SCALE GENOMIC DNA]</scope>
    <source>
        <strain evidence="2">cv. Huhao1</strain>
        <tissue evidence="1">Leaf</tissue>
    </source>
</reference>
<keyword evidence="2" id="KW-1185">Reference proteome</keyword>
<evidence type="ECO:0000313" key="2">
    <source>
        <dbReference type="Proteomes" id="UP000245207"/>
    </source>
</evidence>
<protein>
    <submittedName>
        <fullName evidence="1">S-adenosyl-L-methionine-dependent methyltransferase</fullName>
    </submittedName>
</protein>
<dbReference type="Proteomes" id="UP000245207">
    <property type="component" value="Unassembled WGS sequence"/>
</dbReference>
<comment type="caution">
    <text evidence="1">The sequence shown here is derived from an EMBL/GenBank/DDBJ whole genome shotgun (WGS) entry which is preliminary data.</text>
</comment>
<gene>
    <name evidence="1" type="ORF">CTI12_AA309760</name>
</gene>
<dbReference type="EMBL" id="PKPP01003463">
    <property type="protein sequence ID" value="PWA69331.1"/>
    <property type="molecule type" value="Genomic_DNA"/>
</dbReference>
<keyword evidence="1" id="KW-0489">Methyltransferase</keyword>
<dbReference type="STRING" id="35608.A0A2U1N772"/>